<evidence type="ECO:0000256" key="5">
    <source>
        <dbReference type="ARBA" id="ARBA00022989"/>
    </source>
</evidence>
<evidence type="ECO:0000256" key="1">
    <source>
        <dbReference type="ARBA" id="ARBA00004370"/>
    </source>
</evidence>
<sequence>MGTSEWFKVRGWNIERLLFALHRITGWGLTAFIVLHVLFVHQVTYGERAWNSLLSLDSTFLGRVVLLLVVVALIFHGLNGVRIMLIEFGYLLTEPKEQEYPYQVWLKNRRHRGYVLFMGILGIFLTIVAGVILL</sequence>
<dbReference type="PANTHER" id="PTHR41910:SF1">
    <property type="entry name" value="SUCCINATE DEHYDROGENASE HYDROPHOBIC MEMBRANE ANCHOR SUBUNIT"/>
    <property type="match status" value="1"/>
</dbReference>
<dbReference type="EMBL" id="JH597755">
    <property type="protein sequence ID" value="EHP71290.1"/>
    <property type="molecule type" value="Genomic_DNA"/>
</dbReference>
<keyword evidence="5 8" id="KW-1133">Transmembrane helix</keyword>
<evidence type="ECO:0000256" key="6">
    <source>
        <dbReference type="ARBA" id="ARBA00023004"/>
    </source>
</evidence>
<evidence type="ECO:0000256" key="2">
    <source>
        <dbReference type="ARBA" id="ARBA00022617"/>
    </source>
</evidence>
<dbReference type="Pfam" id="PF01127">
    <property type="entry name" value="Sdh_cyt"/>
    <property type="match status" value="1"/>
</dbReference>
<dbReference type="STRING" id="671065.MetMK1DRAFT_00000990"/>
<dbReference type="GO" id="GO:0046872">
    <property type="term" value="F:metal ion binding"/>
    <property type="evidence" value="ECO:0007669"/>
    <property type="project" value="UniProtKB-KW"/>
</dbReference>
<dbReference type="OrthoDB" id="25372at2157"/>
<dbReference type="InterPro" id="IPR039023">
    <property type="entry name" value="SdhC_prok"/>
</dbReference>
<dbReference type="InterPro" id="IPR014314">
    <property type="entry name" value="Succ_DH_cytb556"/>
</dbReference>
<evidence type="ECO:0000256" key="4">
    <source>
        <dbReference type="ARBA" id="ARBA00022723"/>
    </source>
</evidence>
<name>H2C0M8_9CREN</name>
<feature type="transmembrane region" description="Helical" evidence="8">
    <location>
        <begin position="60"/>
        <end position="78"/>
    </location>
</feature>
<dbReference type="InterPro" id="IPR034804">
    <property type="entry name" value="SQR/QFR_C/D"/>
</dbReference>
<feature type="transmembrane region" description="Helical" evidence="8">
    <location>
        <begin position="114"/>
        <end position="133"/>
    </location>
</feature>
<accession>H2C0M8</accession>
<dbReference type="GO" id="GO:0006099">
    <property type="term" value="P:tricarboxylic acid cycle"/>
    <property type="evidence" value="ECO:0007669"/>
    <property type="project" value="InterPro"/>
</dbReference>
<evidence type="ECO:0000256" key="3">
    <source>
        <dbReference type="ARBA" id="ARBA00022692"/>
    </source>
</evidence>
<keyword evidence="2" id="KW-0349">Heme</keyword>
<protein>
    <submittedName>
        <fullName evidence="9">Succinate dehydrogenase, cytochrome b556 subunit</fullName>
    </submittedName>
</protein>
<keyword evidence="4" id="KW-0479">Metal-binding</keyword>
<keyword evidence="6" id="KW-0408">Iron</keyword>
<dbReference type="GO" id="GO:0009055">
    <property type="term" value="F:electron transfer activity"/>
    <property type="evidence" value="ECO:0007669"/>
    <property type="project" value="InterPro"/>
</dbReference>
<comment type="subcellular location">
    <subcellularLocation>
        <location evidence="1">Membrane</location>
    </subcellularLocation>
</comment>
<dbReference type="SUPFAM" id="SSF81343">
    <property type="entry name" value="Fumarate reductase respiratory complex transmembrane subunits"/>
    <property type="match status" value="1"/>
</dbReference>
<dbReference type="eggNOG" id="arCOG02244">
    <property type="taxonomic scope" value="Archaea"/>
</dbReference>
<dbReference type="InterPro" id="IPR000701">
    <property type="entry name" value="SuccDH_FuR_B_TM-su"/>
</dbReference>
<dbReference type="PANTHER" id="PTHR41910">
    <property type="entry name" value="SUCCINATE DEHYDROGENASE 2 MEMBRANE SUBUNIT SDHC"/>
    <property type="match status" value="1"/>
</dbReference>
<dbReference type="HOGENOM" id="CLU_150446_0_0_2"/>
<keyword evidence="10" id="KW-1185">Reference proteome</keyword>
<evidence type="ECO:0000313" key="9">
    <source>
        <dbReference type="EMBL" id="EHP71290.1"/>
    </source>
</evidence>
<gene>
    <name evidence="9" type="ORF">MetMK1DRAFT_00000990</name>
</gene>
<evidence type="ECO:0000256" key="8">
    <source>
        <dbReference type="SAM" id="Phobius"/>
    </source>
</evidence>
<proteinExistence type="predicted"/>
<dbReference type="RefSeq" id="WP_009069441.1">
    <property type="nucleotide sequence ID" value="NZ_JH597755.1"/>
</dbReference>
<evidence type="ECO:0000313" key="10">
    <source>
        <dbReference type="Proteomes" id="UP000003980"/>
    </source>
</evidence>
<dbReference type="GO" id="GO:0016020">
    <property type="term" value="C:membrane"/>
    <property type="evidence" value="ECO:0007669"/>
    <property type="project" value="UniProtKB-SubCell"/>
</dbReference>
<reference evidence="9 10" key="1">
    <citation type="submission" date="2012-01" db="EMBL/GenBank/DDBJ databases">
        <title>Improved High-Quality Draft sequence of Metallosphaera yellowstonensis MK1.</title>
        <authorList>
            <consortium name="US DOE Joint Genome Institute"/>
            <person name="Lucas S."/>
            <person name="Han J."/>
            <person name="Cheng J.-F."/>
            <person name="Goodwin L."/>
            <person name="Pitluck S."/>
            <person name="Peters L."/>
            <person name="Teshima H."/>
            <person name="Detter J.C."/>
            <person name="Han C."/>
            <person name="Tapia R."/>
            <person name="Land M."/>
            <person name="Hauser L."/>
            <person name="Kyrpides N."/>
            <person name="Kozubal M."/>
            <person name="Macur R.E."/>
            <person name="Jay Z."/>
            <person name="Inskeep W."/>
            <person name="Woyke T."/>
        </authorList>
    </citation>
    <scope>NUCLEOTIDE SEQUENCE [LARGE SCALE GENOMIC DNA]</scope>
    <source>
        <strain evidence="9 10">MK1</strain>
    </source>
</reference>
<organism evidence="9 10">
    <name type="scientific">Metallosphaera yellowstonensis MK1</name>
    <dbReference type="NCBI Taxonomy" id="671065"/>
    <lineage>
        <taxon>Archaea</taxon>
        <taxon>Thermoproteota</taxon>
        <taxon>Thermoprotei</taxon>
        <taxon>Sulfolobales</taxon>
        <taxon>Sulfolobaceae</taxon>
        <taxon>Metallosphaera</taxon>
    </lineage>
</organism>
<dbReference type="Proteomes" id="UP000003980">
    <property type="component" value="Unassembled WGS sequence"/>
</dbReference>
<dbReference type="NCBIfam" id="TIGR02970">
    <property type="entry name" value="succ_dehyd_cytB"/>
    <property type="match status" value="1"/>
</dbReference>
<evidence type="ECO:0000256" key="7">
    <source>
        <dbReference type="ARBA" id="ARBA00023136"/>
    </source>
</evidence>
<feature type="transmembrane region" description="Helical" evidence="8">
    <location>
        <begin position="20"/>
        <end position="40"/>
    </location>
</feature>
<dbReference type="AlphaFoldDB" id="H2C0M8"/>
<dbReference type="Gene3D" id="1.20.1300.10">
    <property type="entry name" value="Fumarate reductase/succinate dehydrogenase, transmembrane subunit"/>
    <property type="match status" value="1"/>
</dbReference>
<keyword evidence="3 8" id="KW-0812">Transmembrane</keyword>
<keyword evidence="7 8" id="KW-0472">Membrane</keyword>